<feature type="region of interest" description="Disordered" evidence="5">
    <location>
        <begin position="1"/>
        <end position="20"/>
    </location>
</feature>
<evidence type="ECO:0000256" key="4">
    <source>
        <dbReference type="ARBA" id="ARBA00023136"/>
    </source>
</evidence>
<evidence type="ECO:0000313" key="8">
    <source>
        <dbReference type="EMBL" id="CAK9021896.1"/>
    </source>
</evidence>
<dbReference type="Proteomes" id="UP001642464">
    <property type="component" value="Unassembled WGS sequence"/>
</dbReference>
<feature type="transmembrane region" description="Helical" evidence="6">
    <location>
        <begin position="209"/>
        <end position="227"/>
    </location>
</feature>
<dbReference type="Pfam" id="PF03151">
    <property type="entry name" value="TPT"/>
    <property type="match status" value="1"/>
</dbReference>
<sequence length="329" mass="36327">MAPSFLDMEAAPEKAEKEVPPRMPPCLRVFVIVLFNFTTSIMLVNSVKCLYDLCGFKFPLFIASMHMVFSWMATTMFGASPDGEGQVLLPMAERIRKVLPFTILQAASIACSNLALTYLYPSYHEMVQSLTPLFTLTVSVLLEGKRYYCWAYWAMIPVCGGGAICSFNEVNFSLIGSMLSISAVVFRALKTMLQGRLLCEQKVDSITLCYYMSPFNLAILGTASALTEGWRPWRMLLTAESSFAEHSYLLMSLTVSSILACAFNILSYLTIKHLSPVGANVMGNAKTPAIIFFSMLIFGNAVAPLQVLGLIVTFCGIFLHAQKGRVVNK</sequence>
<keyword evidence="9" id="KW-1185">Reference proteome</keyword>
<evidence type="ECO:0000259" key="7">
    <source>
        <dbReference type="Pfam" id="PF03151"/>
    </source>
</evidence>
<evidence type="ECO:0000256" key="1">
    <source>
        <dbReference type="ARBA" id="ARBA00004141"/>
    </source>
</evidence>
<evidence type="ECO:0000256" key="6">
    <source>
        <dbReference type="SAM" id="Phobius"/>
    </source>
</evidence>
<evidence type="ECO:0000313" key="9">
    <source>
        <dbReference type="Proteomes" id="UP001642464"/>
    </source>
</evidence>
<feature type="transmembrane region" description="Helical" evidence="6">
    <location>
        <begin position="247"/>
        <end position="269"/>
    </location>
</feature>
<organism evidence="8 9">
    <name type="scientific">Durusdinium trenchii</name>
    <dbReference type="NCBI Taxonomy" id="1381693"/>
    <lineage>
        <taxon>Eukaryota</taxon>
        <taxon>Sar</taxon>
        <taxon>Alveolata</taxon>
        <taxon>Dinophyceae</taxon>
        <taxon>Suessiales</taxon>
        <taxon>Symbiodiniaceae</taxon>
        <taxon>Durusdinium</taxon>
    </lineage>
</organism>
<accession>A0ABP0K549</accession>
<dbReference type="EMBL" id="CAXAMM010009990">
    <property type="protein sequence ID" value="CAK9021896.1"/>
    <property type="molecule type" value="Genomic_DNA"/>
</dbReference>
<dbReference type="InterPro" id="IPR037185">
    <property type="entry name" value="EmrE-like"/>
</dbReference>
<feature type="transmembrane region" description="Helical" evidence="6">
    <location>
        <begin position="56"/>
        <end position="77"/>
    </location>
</feature>
<keyword evidence="3 6" id="KW-1133">Transmembrane helix</keyword>
<evidence type="ECO:0000256" key="3">
    <source>
        <dbReference type="ARBA" id="ARBA00022989"/>
    </source>
</evidence>
<comment type="subcellular location">
    <subcellularLocation>
        <location evidence="1">Membrane</location>
        <topology evidence="1">Multi-pass membrane protein</topology>
    </subcellularLocation>
</comment>
<feature type="transmembrane region" description="Helical" evidence="6">
    <location>
        <begin position="98"/>
        <end position="120"/>
    </location>
</feature>
<feature type="transmembrane region" description="Helical" evidence="6">
    <location>
        <begin position="26"/>
        <end position="44"/>
    </location>
</feature>
<protein>
    <submittedName>
        <fullName evidence="8">UDP-URONIC ACID TRANSPORTER 1</fullName>
    </submittedName>
</protein>
<dbReference type="SUPFAM" id="SSF103481">
    <property type="entry name" value="Multidrug resistance efflux transporter EmrE"/>
    <property type="match status" value="2"/>
</dbReference>
<dbReference type="InterPro" id="IPR050186">
    <property type="entry name" value="TPT_transporter"/>
</dbReference>
<gene>
    <name evidence="8" type="ORF">SCF082_LOCUS15546</name>
</gene>
<comment type="caution">
    <text evidence="8">The sequence shown here is derived from an EMBL/GenBank/DDBJ whole genome shotgun (WGS) entry which is preliminary data.</text>
</comment>
<feature type="domain" description="Sugar phosphate transporter" evidence="7">
    <location>
        <begin position="31"/>
        <end position="320"/>
    </location>
</feature>
<keyword evidence="2 6" id="KW-0812">Transmembrane</keyword>
<feature type="compositionally biased region" description="Basic and acidic residues" evidence="5">
    <location>
        <begin position="11"/>
        <end position="20"/>
    </location>
</feature>
<reference evidence="8 9" key="1">
    <citation type="submission" date="2024-02" db="EMBL/GenBank/DDBJ databases">
        <authorList>
            <person name="Chen Y."/>
            <person name="Shah S."/>
            <person name="Dougan E. K."/>
            <person name="Thang M."/>
            <person name="Chan C."/>
        </authorList>
    </citation>
    <scope>NUCLEOTIDE SEQUENCE [LARGE SCALE GENOMIC DNA]</scope>
</reference>
<proteinExistence type="predicted"/>
<keyword evidence="4 6" id="KW-0472">Membrane</keyword>
<name>A0ABP0K549_9DINO</name>
<feature type="transmembrane region" description="Helical" evidence="6">
    <location>
        <begin position="290"/>
        <end position="319"/>
    </location>
</feature>
<dbReference type="PANTHER" id="PTHR11132">
    <property type="entry name" value="SOLUTE CARRIER FAMILY 35"/>
    <property type="match status" value="1"/>
</dbReference>
<dbReference type="InterPro" id="IPR004853">
    <property type="entry name" value="Sugar_P_trans_dom"/>
</dbReference>
<evidence type="ECO:0000256" key="5">
    <source>
        <dbReference type="SAM" id="MobiDB-lite"/>
    </source>
</evidence>
<evidence type="ECO:0000256" key="2">
    <source>
        <dbReference type="ARBA" id="ARBA00022692"/>
    </source>
</evidence>